<reference evidence="10 11" key="1">
    <citation type="submission" date="2018-02" db="EMBL/GenBank/DDBJ databases">
        <title>Genomic Encyclopedia of Archaeal and Bacterial Type Strains, Phase II (KMG-II): from individual species to whole genera.</title>
        <authorList>
            <person name="Goeker M."/>
        </authorList>
    </citation>
    <scope>NUCLEOTIDE SEQUENCE [LARGE SCALE GENOMIC DNA]</scope>
    <source>
        <strain evidence="10 11">DSM 3808</strain>
    </source>
</reference>
<dbReference type="AlphaFoldDB" id="A0A2S6HYS8"/>
<dbReference type="InterPro" id="IPR050086">
    <property type="entry name" value="MetN_ABC_transporter-like"/>
</dbReference>
<dbReference type="EMBL" id="PTJA01000001">
    <property type="protein sequence ID" value="PPK83302.1"/>
    <property type="molecule type" value="Genomic_DNA"/>
</dbReference>
<keyword evidence="8" id="KW-0472">Membrane</keyword>
<keyword evidence="5 10" id="KW-0067">ATP-binding</keyword>
<accession>A0A2S6HYS8</accession>
<dbReference type="SUPFAM" id="SSF52540">
    <property type="entry name" value="P-loop containing nucleoside triphosphate hydrolases"/>
    <property type="match status" value="1"/>
</dbReference>
<dbReference type="Gene3D" id="3.40.50.300">
    <property type="entry name" value="P-loop containing nucleotide triphosphate hydrolases"/>
    <property type="match status" value="1"/>
</dbReference>
<keyword evidence="11" id="KW-1185">Reference proteome</keyword>
<dbReference type="FunFam" id="3.40.50.300:FF:000056">
    <property type="entry name" value="Cell division ATP-binding protein FtsE"/>
    <property type="match status" value="1"/>
</dbReference>
<name>A0A2S6HYS8_9FIRM</name>
<evidence type="ECO:0000313" key="10">
    <source>
        <dbReference type="EMBL" id="PPK83302.1"/>
    </source>
</evidence>
<evidence type="ECO:0000256" key="7">
    <source>
        <dbReference type="ARBA" id="ARBA00022970"/>
    </source>
</evidence>
<evidence type="ECO:0000256" key="4">
    <source>
        <dbReference type="ARBA" id="ARBA00022741"/>
    </source>
</evidence>
<dbReference type="Gene3D" id="3.30.70.260">
    <property type="match status" value="1"/>
</dbReference>
<feature type="domain" description="ABC transporter" evidence="9">
    <location>
        <begin position="3"/>
        <end position="242"/>
    </location>
</feature>
<dbReference type="Proteomes" id="UP000237749">
    <property type="component" value="Unassembled WGS sequence"/>
</dbReference>
<evidence type="ECO:0000256" key="8">
    <source>
        <dbReference type="ARBA" id="ARBA00023136"/>
    </source>
</evidence>
<evidence type="ECO:0000256" key="5">
    <source>
        <dbReference type="ARBA" id="ARBA00022840"/>
    </source>
</evidence>
<organism evidence="10 11">
    <name type="scientific">Lacrimispora xylanisolvens</name>
    <dbReference type="NCBI Taxonomy" id="384636"/>
    <lineage>
        <taxon>Bacteria</taxon>
        <taxon>Bacillati</taxon>
        <taxon>Bacillota</taxon>
        <taxon>Clostridia</taxon>
        <taxon>Lachnospirales</taxon>
        <taxon>Lachnospiraceae</taxon>
        <taxon>Lacrimispora</taxon>
    </lineage>
</organism>
<evidence type="ECO:0000256" key="1">
    <source>
        <dbReference type="ARBA" id="ARBA00005417"/>
    </source>
</evidence>
<dbReference type="Pfam" id="PF00005">
    <property type="entry name" value="ABC_tran"/>
    <property type="match status" value="1"/>
</dbReference>
<dbReference type="PROSITE" id="PS00211">
    <property type="entry name" value="ABC_TRANSPORTER_1"/>
    <property type="match status" value="1"/>
</dbReference>
<evidence type="ECO:0000259" key="9">
    <source>
        <dbReference type="PROSITE" id="PS50893"/>
    </source>
</evidence>
<dbReference type="InterPro" id="IPR027417">
    <property type="entry name" value="P-loop_NTPase"/>
</dbReference>
<dbReference type="CDD" id="cd03258">
    <property type="entry name" value="ABC_MetN_methionine_transporter"/>
    <property type="match status" value="1"/>
</dbReference>
<evidence type="ECO:0000256" key="6">
    <source>
        <dbReference type="ARBA" id="ARBA00022967"/>
    </source>
</evidence>
<dbReference type="GO" id="GO:0005886">
    <property type="term" value="C:plasma membrane"/>
    <property type="evidence" value="ECO:0007669"/>
    <property type="project" value="UniProtKB-ARBA"/>
</dbReference>
<dbReference type="InterPro" id="IPR003593">
    <property type="entry name" value="AAA+_ATPase"/>
</dbReference>
<sequence>MIIQFENVEKTFNSRKIQVNACKNINLTVDEGDIFGVVGYSGAGKSTLIRMVNALERPTSGKVVVNGVVINELRGNELRKARKGISMIFQQFNLVNAKTVYENVAMPLILNHTPKEEIKKRVKEILEFVELTDKADTYPGKLSGGQKQRVGIARALTTNPSILLCDEPTSALDPKTTDSILNLLKKVNQELNITIMIITHQINIVQKICNKVAVMEDGCVVEMGKVKEVFAKPVQPLTKAFVDTVVDQSIPETIFEAAAAEKGNSKIVKIRCLDGNVCDTFTPGLRENFTAEIKTLFLSVNEMQGSVLTIIGLQIKGTREEIEEVLVYLRENYEYEEVAV</sequence>
<protein>
    <submittedName>
        <fullName evidence="10">D-methionine transport system ATP-binding protein</fullName>
    </submittedName>
</protein>
<comment type="caution">
    <text evidence="10">The sequence shown here is derived from an EMBL/GenBank/DDBJ whole genome shotgun (WGS) entry which is preliminary data.</text>
</comment>
<comment type="similarity">
    <text evidence="1">Belongs to the ABC transporter superfamily.</text>
</comment>
<dbReference type="SMART" id="SM00382">
    <property type="entry name" value="AAA"/>
    <property type="match status" value="1"/>
</dbReference>
<evidence type="ECO:0000313" key="11">
    <source>
        <dbReference type="Proteomes" id="UP000237749"/>
    </source>
</evidence>
<dbReference type="PROSITE" id="PS50893">
    <property type="entry name" value="ABC_TRANSPORTER_2"/>
    <property type="match status" value="1"/>
</dbReference>
<proteinExistence type="inferred from homology"/>
<evidence type="ECO:0000256" key="2">
    <source>
        <dbReference type="ARBA" id="ARBA00022448"/>
    </source>
</evidence>
<keyword evidence="2" id="KW-0813">Transport</keyword>
<dbReference type="InterPro" id="IPR017871">
    <property type="entry name" value="ABC_transporter-like_CS"/>
</dbReference>
<dbReference type="InterPro" id="IPR003439">
    <property type="entry name" value="ABC_transporter-like_ATP-bd"/>
</dbReference>
<evidence type="ECO:0000256" key="3">
    <source>
        <dbReference type="ARBA" id="ARBA00022475"/>
    </source>
</evidence>
<keyword evidence="7" id="KW-0029">Amino-acid transport</keyword>
<dbReference type="RefSeq" id="WP_242980013.1">
    <property type="nucleotide sequence ID" value="NZ_PTJA01000001.1"/>
</dbReference>
<keyword evidence="6" id="KW-1278">Translocase</keyword>
<keyword evidence="3" id="KW-1003">Cell membrane</keyword>
<gene>
    <name evidence="10" type="ORF">BXY41_101365</name>
</gene>
<dbReference type="PANTHER" id="PTHR43166:SF30">
    <property type="entry name" value="METHIONINE IMPORT ATP-BINDING PROTEIN METN"/>
    <property type="match status" value="1"/>
</dbReference>
<dbReference type="GO" id="GO:0016887">
    <property type="term" value="F:ATP hydrolysis activity"/>
    <property type="evidence" value="ECO:0007669"/>
    <property type="project" value="InterPro"/>
</dbReference>
<keyword evidence="4" id="KW-0547">Nucleotide-binding</keyword>
<dbReference type="GO" id="GO:0006865">
    <property type="term" value="P:amino acid transport"/>
    <property type="evidence" value="ECO:0007669"/>
    <property type="project" value="UniProtKB-KW"/>
</dbReference>
<dbReference type="GO" id="GO:0005524">
    <property type="term" value="F:ATP binding"/>
    <property type="evidence" value="ECO:0007669"/>
    <property type="project" value="UniProtKB-KW"/>
</dbReference>
<dbReference type="InterPro" id="IPR041701">
    <property type="entry name" value="MetN_ABC"/>
</dbReference>
<dbReference type="PANTHER" id="PTHR43166">
    <property type="entry name" value="AMINO ACID IMPORT ATP-BINDING PROTEIN"/>
    <property type="match status" value="1"/>
</dbReference>